<dbReference type="SUPFAM" id="SSF51735">
    <property type="entry name" value="NAD(P)-binding Rossmann-fold domains"/>
    <property type="match status" value="1"/>
</dbReference>
<dbReference type="InterPro" id="IPR029903">
    <property type="entry name" value="RmlD-like-bd"/>
</dbReference>
<comment type="caution">
    <text evidence="2">The sequence shown here is derived from an EMBL/GenBank/DDBJ whole genome shotgun (WGS) entry which is preliminary data.</text>
</comment>
<sequence length="305" mass="35577">MNILVGYTGFVGSNINASFKFDNVYNSKNIVNAYNTKPNILVYAGVPATKFLANNDENADLLVIKNAIENIKQINPQKMILISTIDVFKNPVNVDEMNEIDTVNLCPYGKNRYYLEQWVQNNINDYLIVRLPALYGENIKKNFIFDMINIVPSMLNKEKYQELAAKSQIVKKSYELQKNGFYKFMGYIDKGTLKEEFLRIGFSALNFTDSRSTYQFYNLKYLWKDINIALKNKLKILHLAVEPVKASEIYRYVYGKNFLNEFLEEPVVYDYRTKYSELFGGKDGYIYKKKTVLDDIKNFIEAYKL</sequence>
<dbReference type="InterPro" id="IPR036291">
    <property type="entry name" value="NAD(P)-bd_dom_sf"/>
</dbReference>
<dbReference type="EMBL" id="JACHFH010000024">
    <property type="protein sequence ID" value="MBB5336814.1"/>
    <property type="molecule type" value="Genomic_DNA"/>
</dbReference>
<dbReference type="Gene3D" id="3.40.50.720">
    <property type="entry name" value="NAD(P)-binding Rossmann-like Domain"/>
    <property type="match status" value="1"/>
</dbReference>
<keyword evidence="3" id="KW-1185">Reference proteome</keyword>
<evidence type="ECO:0000259" key="1">
    <source>
        <dbReference type="Pfam" id="PF04321"/>
    </source>
</evidence>
<dbReference type="RefSeq" id="WP_183862091.1">
    <property type="nucleotide sequence ID" value="NZ_JACHFH010000024.1"/>
</dbReference>
<dbReference type="AlphaFoldDB" id="A0A840UVG3"/>
<evidence type="ECO:0000313" key="3">
    <source>
        <dbReference type="Proteomes" id="UP000559117"/>
    </source>
</evidence>
<evidence type="ECO:0000313" key="2">
    <source>
        <dbReference type="EMBL" id="MBB5336814.1"/>
    </source>
</evidence>
<accession>A0A840UVG3</accession>
<dbReference type="Proteomes" id="UP000559117">
    <property type="component" value="Unassembled WGS sequence"/>
</dbReference>
<reference evidence="2 3" key="1">
    <citation type="submission" date="2020-08" db="EMBL/GenBank/DDBJ databases">
        <title>Genomic Encyclopedia of Type Strains, Phase IV (KMG-IV): sequencing the most valuable type-strain genomes for metagenomic binning, comparative biology and taxonomic classification.</title>
        <authorList>
            <person name="Goeker M."/>
        </authorList>
    </citation>
    <scope>NUCLEOTIDE SEQUENCE [LARGE SCALE GENOMIC DNA]</scope>
    <source>
        <strain evidence="2 3">DSM 24661</strain>
    </source>
</reference>
<protein>
    <recommendedName>
        <fullName evidence="1">RmlD-like substrate binding domain-containing protein</fullName>
    </recommendedName>
</protein>
<dbReference type="Pfam" id="PF04321">
    <property type="entry name" value="RmlD_sub_bind"/>
    <property type="match status" value="1"/>
</dbReference>
<feature type="domain" description="RmlD-like substrate binding" evidence="1">
    <location>
        <begin position="36"/>
        <end position="150"/>
    </location>
</feature>
<gene>
    <name evidence="2" type="ORF">HNR32_001969</name>
</gene>
<name>A0A840UVG3_9FIRM</name>
<organism evidence="2 3">
    <name type="scientific">Pectinatus brassicae</name>
    <dbReference type="NCBI Taxonomy" id="862415"/>
    <lineage>
        <taxon>Bacteria</taxon>
        <taxon>Bacillati</taxon>
        <taxon>Bacillota</taxon>
        <taxon>Negativicutes</taxon>
        <taxon>Selenomonadales</taxon>
        <taxon>Selenomonadaceae</taxon>
        <taxon>Pectinatus</taxon>
    </lineage>
</organism>
<proteinExistence type="predicted"/>